<keyword evidence="1" id="KW-0732">Signal</keyword>
<comment type="caution">
    <text evidence="2">The sequence shown here is derived from an EMBL/GenBank/DDBJ whole genome shotgun (WGS) entry which is preliminary data.</text>
</comment>
<feature type="chain" id="PRO_5008099171" evidence="1">
    <location>
        <begin position="23"/>
        <end position="79"/>
    </location>
</feature>
<protein>
    <submittedName>
        <fullName evidence="2">Uncharacterized protein</fullName>
    </submittedName>
</protein>
<accession>A0A179BD76</accession>
<dbReference type="AlphaFoldDB" id="A0A179BD76"/>
<dbReference type="EMBL" id="LWBS01000440">
    <property type="protein sequence ID" value="OAP89091.1"/>
    <property type="molecule type" value="Genomic_DNA"/>
</dbReference>
<gene>
    <name evidence="2" type="ORF">A4U53_33285</name>
</gene>
<proteinExistence type="predicted"/>
<organism evidence="2">
    <name type="scientific">Rhizobium leguminosarum</name>
    <dbReference type="NCBI Taxonomy" id="384"/>
    <lineage>
        <taxon>Bacteria</taxon>
        <taxon>Pseudomonadati</taxon>
        <taxon>Pseudomonadota</taxon>
        <taxon>Alphaproteobacteria</taxon>
        <taxon>Hyphomicrobiales</taxon>
        <taxon>Rhizobiaceae</taxon>
        <taxon>Rhizobium/Agrobacterium group</taxon>
        <taxon>Rhizobium</taxon>
    </lineage>
</organism>
<sequence length="79" mass="8686">MGRIFKYLILLMVMTASTSVNVAAEGPRLWRKTMTNDPSTNFYLAETLKILLNKDDETSMCSGCPPIAGNLGNGVADWM</sequence>
<name>A0A179BD76_RHILE</name>
<reference evidence="2" key="1">
    <citation type="submission" date="2016-04" db="EMBL/GenBank/DDBJ databases">
        <title>Fast-growing isolate from the root nodules of Vavilovia formosa.</title>
        <authorList>
            <person name="Kimeklis A."/>
            <person name="Safronova V."/>
            <person name="Belimov A."/>
            <person name="Andronov E."/>
        </authorList>
    </citation>
    <scope>NUCLEOTIDE SEQUENCE [LARGE SCALE GENOMIC DNA]</scope>
    <source>
        <strain evidence="2">Vaf-46</strain>
    </source>
</reference>
<evidence type="ECO:0000313" key="2">
    <source>
        <dbReference type="EMBL" id="OAP89091.1"/>
    </source>
</evidence>
<evidence type="ECO:0000256" key="1">
    <source>
        <dbReference type="SAM" id="SignalP"/>
    </source>
</evidence>
<feature type="signal peptide" evidence="1">
    <location>
        <begin position="1"/>
        <end position="22"/>
    </location>
</feature>